<protein>
    <submittedName>
        <fullName evidence="2">Uncharacterized protein</fullName>
    </submittedName>
</protein>
<evidence type="ECO:0000313" key="3">
    <source>
        <dbReference type="Proteomes" id="UP001165160"/>
    </source>
</evidence>
<feature type="compositionally biased region" description="Basic and acidic residues" evidence="1">
    <location>
        <begin position="32"/>
        <end position="42"/>
    </location>
</feature>
<keyword evidence="3" id="KW-1185">Reference proteome</keyword>
<dbReference type="AlphaFoldDB" id="A0A9W7B7S2"/>
<dbReference type="Proteomes" id="UP001165160">
    <property type="component" value="Unassembled WGS sequence"/>
</dbReference>
<accession>A0A9W7B7S2</accession>
<evidence type="ECO:0000313" key="2">
    <source>
        <dbReference type="EMBL" id="GMH85784.1"/>
    </source>
</evidence>
<gene>
    <name evidence="2" type="ORF">TrVE_jg1719</name>
</gene>
<organism evidence="2 3">
    <name type="scientific">Triparma verrucosa</name>
    <dbReference type="NCBI Taxonomy" id="1606542"/>
    <lineage>
        <taxon>Eukaryota</taxon>
        <taxon>Sar</taxon>
        <taxon>Stramenopiles</taxon>
        <taxon>Ochrophyta</taxon>
        <taxon>Bolidophyceae</taxon>
        <taxon>Parmales</taxon>
        <taxon>Triparmaceae</taxon>
        <taxon>Triparma</taxon>
    </lineage>
</organism>
<feature type="region of interest" description="Disordered" evidence="1">
    <location>
        <begin position="1"/>
        <end position="42"/>
    </location>
</feature>
<comment type="caution">
    <text evidence="2">The sequence shown here is derived from an EMBL/GenBank/DDBJ whole genome shotgun (WGS) entry which is preliminary data.</text>
</comment>
<sequence length="107" mass="11999">MEAKRGPMMDLGALQAGAKSLNNVDPPPESKAGAESKDAVQENEELQKYLEELYLKQSGDLDAIFSELNEDPGKAKKYPPEDEKVFATKYRQGFYSYIKHENAAEEK</sequence>
<name>A0A9W7B7S2_9STRA</name>
<dbReference type="EMBL" id="BRXX01000052">
    <property type="protein sequence ID" value="GMH85784.1"/>
    <property type="molecule type" value="Genomic_DNA"/>
</dbReference>
<proteinExistence type="predicted"/>
<reference evidence="3" key="1">
    <citation type="journal article" date="2023" name="Commun. Biol.">
        <title>Genome analysis of Parmales, the sister group of diatoms, reveals the evolutionary specialization of diatoms from phago-mixotrophs to photoautotrophs.</title>
        <authorList>
            <person name="Ban H."/>
            <person name="Sato S."/>
            <person name="Yoshikawa S."/>
            <person name="Yamada K."/>
            <person name="Nakamura Y."/>
            <person name="Ichinomiya M."/>
            <person name="Sato N."/>
            <person name="Blanc-Mathieu R."/>
            <person name="Endo H."/>
            <person name="Kuwata A."/>
            <person name="Ogata H."/>
        </authorList>
    </citation>
    <scope>NUCLEOTIDE SEQUENCE [LARGE SCALE GENOMIC DNA]</scope>
    <source>
        <strain evidence="3">NIES 3699</strain>
    </source>
</reference>
<evidence type="ECO:0000256" key="1">
    <source>
        <dbReference type="SAM" id="MobiDB-lite"/>
    </source>
</evidence>